<dbReference type="Gene3D" id="1.20.190.20">
    <property type="entry name" value="14-3-3 domain"/>
    <property type="match status" value="1"/>
</dbReference>
<dbReference type="InterPro" id="IPR000308">
    <property type="entry name" value="14-3-3"/>
</dbReference>
<feature type="domain" description="14-3-3" evidence="2">
    <location>
        <begin position="5"/>
        <end position="67"/>
    </location>
</feature>
<reference evidence="3 4" key="1">
    <citation type="submission" date="2023-05" db="EMBL/GenBank/DDBJ databases">
        <title>B98-5 Cell Line De Novo Hybrid Assembly: An Optical Mapping Approach.</title>
        <authorList>
            <person name="Kananen K."/>
            <person name="Auerbach J.A."/>
            <person name="Kautto E."/>
            <person name="Blachly J.S."/>
        </authorList>
    </citation>
    <scope>NUCLEOTIDE SEQUENCE [LARGE SCALE GENOMIC DNA]</scope>
    <source>
        <strain evidence="3">B95-8</strain>
        <tissue evidence="3">Cell line</tissue>
    </source>
</reference>
<dbReference type="InterPro" id="IPR023410">
    <property type="entry name" value="14-3-3_domain"/>
</dbReference>
<protein>
    <recommendedName>
        <fullName evidence="2">14-3-3 domain-containing protein</fullName>
    </recommendedName>
</protein>
<name>A0ABQ9W4K7_SAGOE</name>
<dbReference type="SUPFAM" id="SSF48445">
    <property type="entry name" value="14-3-3 protein"/>
    <property type="match status" value="1"/>
</dbReference>
<comment type="similarity">
    <text evidence="1">Belongs to the 14-3-3 family.</text>
</comment>
<evidence type="ECO:0000313" key="3">
    <source>
        <dbReference type="EMBL" id="KAK2116380.1"/>
    </source>
</evidence>
<accession>A0ABQ9W4K7</accession>
<keyword evidence="4" id="KW-1185">Reference proteome</keyword>
<organism evidence="3 4">
    <name type="scientific">Saguinus oedipus</name>
    <name type="common">Cotton-top tamarin</name>
    <name type="synonym">Oedipomidas oedipus</name>
    <dbReference type="NCBI Taxonomy" id="9490"/>
    <lineage>
        <taxon>Eukaryota</taxon>
        <taxon>Metazoa</taxon>
        <taxon>Chordata</taxon>
        <taxon>Craniata</taxon>
        <taxon>Vertebrata</taxon>
        <taxon>Euteleostomi</taxon>
        <taxon>Mammalia</taxon>
        <taxon>Eutheria</taxon>
        <taxon>Euarchontoglires</taxon>
        <taxon>Primates</taxon>
        <taxon>Haplorrhini</taxon>
        <taxon>Platyrrhini</taxon>
        <taxon>Cebidae</taxon>
        <taxon>Callitrichinae</taxon>
        <taxon>Saguinus</taxon>
    </lineage>
</organism>
<evidence type="ECO:0000313" key="4">
    <source>
        <dbReference type="Proteomes" id="UP001266305"/>
    </source>
</evidence>
<dbReference type="InterPro" id="IPR036815">
    <property type="entry name" value="14-3-3_dom_sf"/>
</dbReference>
<dbReference type="Pfam" id="PF00244">
    <property type="entry name" value="14-3-3"/>
    <property type="match status" value="1"/>
</dbReference>
<dbReference type="Proteomes" id="UP001266305">
    <property type="component" value="Unassembled WGS sequence"/>
</dbReference>
<evidence type="ECO:0000259" key="2">
    <source>
        <dbReference type="Pfam" id="PF00244"/>
    </source>
</evidence>
<dbReference type="EMBL" id="JASSZA010000003">
    <property type="protein sequence ID" value="KAK2116380.1"/>
    <property type="molecule type" value="Genomic_DNA"/>
</dbReference>
<comment type="caution">
    <text evidence="3">The sequence shown here is derived from an EMBL/GenBank/DDBJ whole genome shotgun (WGS) entry which is preliminary data.</text>
</comment>
<proteinExistence type="inferred from homology"/>
<evidence type="ECO:0000256" key="1">
    <source>
        <dbReference type="ARBA" id="ARBA00006141"/>
    </source>
</evidence>
<dbReference type="PANTHER" id="PTHR18860">
    <property type="entry name" value="14-3-3 PROTEIN"/>
    <property type="match status" value="1"/>
</dbReference>
<sequence length="133" mass="14835">MVETELICCYILDVLEKYLIPAANTGKSKVFYHKMTGDYHRYLAEFATGNDRKEAEGNSLVDYKAAIPPPGLVQERLCGRCQARAAQGYRATRRGRRVLGSESRTWRPIEIRTETTLGRAPACRSLGVQPTAG</sequence>
<gene>
    <name evidence="3" type="ORF">P7K49_007006</name>
</gene>